<reference evidence="2" key="1">
    <citation type="submission" date="2020-05" db="EMBL/GenBank/DDBJ databases">
        <authorList>
            <person name="Chiriac C."/>
            <person name="Salcher M."/>
            <person name="Ghai R."/>
            <person name="Kavagutti S V."/>
        </authorList>
    </citation>
    <scope>NUCLEOTIDE SEQUENCE</scope>
</reference>
<evidence type="ECO:0000313" key="2">
    <source>
        <dbReference type="EMBL" id="CAB4579052.1"/>
    </source>
</evidence>
<evidence type="ECO:0000259" key="1">
    <source>
        <dbReference type="Pfam" id="PF13577"/>
    </source>
</evidence>
<dbReference type="InterPro" id="IPR037401">
    <property type="entry name" value="SnoaL-like"/>
</dbReference>
<dbReference type="EMBL" id="CAEZSR010000140">
    <property type="protein sequence ID" value="CAB4579052.1"/>
    <property type="molecule type" value="Genomic_DNA"/>
</dbReference>
<feature type="domain" description="SnoaL-like" evidence="1">
    <location>
        <begin position="5"/>
        <end position="133"/>
    </location>
</feature>
<proteinExistence type="predicted"/>
<dbReference type="AlphaFoldDB" id="A0A6J6ERD3"/>
<accession>A0A6J6ERD3</accession>
<organism evidence="2">
    <name type="scientific">freshwater metagenome</name>
    <dbReference type="NCBI Taxonomy" id="449393"/>
    <lineage>
        <taxon>unclassified sequences</taxon>
        <taxon>metagenomes</taxon>
        <taxon>ecological metagenomes</taxon>
    </lineage>
</organism>
<dbReference type="SUPFAM" id="SSF54427">
    <property type="entry name" value="NTF2-like"/>
    <property type="match status" value="1"/>
</dbReference>
<protein>
    <submittedName>
        <fullName evidence="2">Unannotated protein</fullName>
    </submittedName>
</protein>
<dbReference type="Gene3D" id="3.10.450.50">
    <property type="match status" value="1"/>
</dbReference>
<name>A0A6J6ERD3_9ZZZZ</name>
<dbReference type="InterPro" id="IPR032710">
    <property type="entry name" value="NTF2-like_dom_sf"/>
</dbReference>
<dbReference type="CDD" id="cd00531">
    <property type="entry name" value="NTF2_like"/>
    <property type="match status" value="1"/>
</dbReference>
<sequence>MHLTADDRLDIMELTARYAAALDLLQPEKLRQVFTTDAVWEIVGGARRLDGLDEIMEFMGRPEVHPGAHLMTNVFIDGVEVDPRDGGPLVRLSSRGVFPVGPSDPRNPVAVFYGTYDDDVVRTADGWRIRHRRYRFGS</sequence>
<gene>
    <name evidence="2" type="ORF">UFOPK1493_02928</name>
</gene>
<dbReference type="Pfam" id="PF13577">
    <property type="entry name" value="SnoaL_4"/>
    <property type="match status" value="1"/>
</dbReference>